<dbReference type="EMBL" id="BSEC01000001">
    <property type="protein sequence ID" value="GLI94496.1"/>
    <property type="molecule type" value="Genomic_DNA"/>
</dbReference>
<dbReference type="RefSeq" id="WP_281804543.1">
    <property type="nucleotide sequence ID" value="NZ_BSEC01000001.1"/>
</dbReference>
<evidence type="ECO:0000313" key="3">
    <source>
        <dbReference type="Proteomes" id="UP001144323"/>
    </source>
</evidence>
<reference evidence="2" key="1">
    <citation type="journal article" date="2023" name="Int. J. Syst. Evol. Microbiol.">
        <title>Methylocystis iwaonis sp. nov., a type II methane-oxidizing bacterium from surface soil of a rice paddy field in Japan, and emended description of the genus Methylocystis (ex Whittenbury et al. 1970) Bowman et al. 1993.</title>
        <authorList>
            <person name="Kaise H."/>
            <person name="Sawadogo J.B."/>
            <person name="Alam M.S."/>
            <person name="Ueno C."/>
            <person name="Dianou D."/>
            <person name="Shinjo R."/>
            <person name="Asakawa S."/>
        </authorList>
    </citation>
    <scope>NUCLEOTIDE SEQUENCE</scope>
    <source>
        <strain evidence="2">LMG27198</strain>
    </source>
</reference>
<gene>
    <name evidence="2" type="ORF">LMG27198_34880</name>
</gene>
<organism evidence="2 3">
    <name type="scientific">Methylocystis echinoides</name>
    <dbReference type="NCBI Taxonomy" id="29468"/>
    <lineage>
        <taxon>Bacteria</taxon>
        <taxon>Pseudomonadati</taxon>
        <taxon>Pseudomonadota</taxon>
        <taxon>Alphaproteobacteria</taxon>
        <taxon>Hyphomicrobiales</taxon>
        <taxon>Methylocystaceae</taxon>
        <taxon>Methylocystis</taxon>
    </lineage>
</organism>
<comment type="caution">
    <text evidence="2">The sequence shown here is derived from an EMBL/GenBank/DDBJ whole genome shotgun (WGS) entry which is preliminary data.</text>
</comment>
<keyword evidence="1" id="KW-0812">Transmembrane</keyword>
<dbReference type="Proteomes" id="UP001144323">
    <property type="component" value="Unassembled WGS sequence"/>
</dbReference>
<evidence type="ECO:0000313" key="2">
    <source>
        <dbReference type="EMBL" id="GLI94496.1"/>
    </source>
</evidence>
<feature type="transmembrane region" description="Helical" evidence="1">
    <location>
        <begin position="31"/>
        <end position="51"/>
    </location>
</feature>
<keyword evidence="3" id="KW-1185">Reference proteome</keyword>
<keyword evidence="1" id="KW-0472">Membrane</keyword>
<evidence type="ECO:0000256" key="1">
    <source>
        <dbReference type="SAM" id="Phobius"/>
    </source>
</evidence>
<proteinExistence type="predicted"/>
<keyword evidence="1" id="KW-1133">Transmembrane helix</keyword>
<sequence length="54" mass="5731">MSDRSAALAIAILGLSLSVLSYTMKDQSLARLVYGCGLLSAGCSLVHWFVARDV</sequence>
<protein>
    <submittedName>
        <fullName evidence="2">Uncharacterized protein</fullName>
    </submittedName>
</protein>
<dbReference type="AlphaFoldDB" id="A0A9W6GWP2"/>
<accession>A0A9W6GWP2</accession>
<name>A0A9W6GWP2_9HYPH</name>